<dbReference type="Gene3D" id="2.60.40.10">
    <property type="entry name" value="Immunoglobulins"/>
    <property type="match status" value="2"/>
</dbReference>
<accession>A0A1H9KE34</accession>
<dbReference type="PROSITE" id="PS51257">
    <property type="entry name" value="PROKAR_LIPOPROTEIN"/>
    <property type="match status" value="1"/>
</dbReference>
<dbReference type="OrthoDB" id="1457380at2"/>
<reference evidence="1 2" key="1">
    <citation type="submission" date="2016-10" db="EMBL/GenBank/DDBJ databases">
        <authorList>
            <person name="de Groot N.N."/>
        </authorList>
    </citation>
    <scope>NUCLEOTIDE SEQUENCE [LARGE SCALE GENOMIC DNA]</scope>
    <source>
        <strain evidence="1 2">DSM 21035</strain>
    </source>
</reference>
<dbReference type="InterPro" id="IPR013783">
    <property type="entry name" value="Ig-like_fold"/>
</dbReference>
<dbReference type="Proteomes" id="UP000198999">
    <property type="component" value="Unassembled WGS sequence"/>
</dbReference>
<name>A0A1H9KE34_9FLAO</name>
<proteinExistence type="predicted"/>
<evidence type="ECO:0000313" key="2">
    <source>
        <dbReference type="Proteomes" id="UP000198999"/>
    </source>
</evidence>
<dbReference type="AlphaFoldDB" id="A0A1H9KE34"/>
<dbReference type="EMBL" id="FOFN01000004">
    <property type="protein sequence ID" value="SEQ97339.1"/>
    <property type="molecule type" value="Genomic_DNA"/>
</dbReference>
<evidence type="ECO:0000313" key="1">
    <source>
        <dbReference type="EMBL" id="SEQ97339.1"/>
    </source>
</evidence>
<dbReference type="RefSeq" id="WP_092580507.1">
    <property type="nucleotide sequence ID" value="NZ_FOFN01000004.1"/>
</dbReference>
<keyword evidence="2" id="KW-1185">Reference proteome</keyword>
<protein>
    <recommendedName>
        <fullName evidence="3">Abnormal spindle-like microcephaly-assoc'd, ASPM-SPD-2-Hydin</fullName>
    </recommendedName>
</protein>
<sequence length="894" mass="99791">MKKILYSTFLILLFACHNNVEPLDPAFFIKEPAPDEIKISIEGLDDIDYTGVTGITIDTTVAITSDGIFKNPYTPNDIEDLPVLLLENDEILMGYFPHTLKSNKAEIDDILLFYFLTYPELAIQGYDFEFILEEIKAHDDYLKIKQLLVSELNLNKSPLNNQSFNSMVRNITVDIKASHDADTSKTRKENGTYKFTFDREGKVSWENQFPLYAAVGVSIQNTTTYEYLLEPKLLETKSLVFSPISFISWAFNEVFTDNNDIKVESSTFSKDGSYKIAISNGNLVGSSDDPLYDYVRARNKLFVSANLLGYIIPISAKTIKSKPTCLNSFIKLQDEINLYVTKLIFKQSVPNSGELISDIINLGSNADEIFVSCYSGTASKYLKILTDGISKRLSTIEDVSTLALMLRDFMGSKIYLEEQRNYSNGLSFGNLTGKDESELKFEGDPEEVFSYFKTFEELEVSYDITRGVLSSAVKKDEKWIKAVNLKFLPEVTEGDADISQNNYDINGYINTNTEGKIEVKLVMGEKPSEILIKPAFDYEAVAEVAVGLEPTKTVDIYGNTDFGEVKINEEKGQTIVIENKSSEILNITSIDFPDGFSSLWQIKPIAAYDSESLLVVFKPTEVKDYTGTITFNNNVDNINNQIEVVGFGTDDKITLEGNLDFGDVLINPETPPTRVLTISNHNLNKSINVDPVVLPNGYTATGWVNGGVLNPFVQKQIEITFNPTEVGNYDDILVISNDVDDINNKIEIKGQGIQEGVLDMSGDWSPTWNVSNCDKLGSYCCGCSFHENTRNFVFIESSLGCTNVDLCGIMDWNTQRIGNSDTPTINEWSLDGNTLTIKIISAQTSGWQFTYRDLNYTGVYNESTDSFEGDYTSDITGGLVVSAKASGKLTLKRL</sequence>
<gene>
    <name evidence="1" type="ORF">SAMN05421824_2717</name>
</gene>
<dbReference type="NCBIfam" id="NF012200">
    <property type="entry name" value="choice_anch_D"/>
    <property type="match status" value="2"/>
</dbReference>
<evidence type="ECO:0008006" key="3">
    <source>
        <dbReference type="Google" id="ProtNLM"/>
    </source>
</evidence>
<dbReference type="STRING" id="419940.SAMN05421824_2717"/>
<organism evidence="1 2">
    <name type="scientific">Hyunsoonleella jejuensis</name>
    <dbReference type="NCBI Taxonomy" id="419940"/>
    <lineage>
        <taxon>Bacteria</taxon>
        <taxon>Pseudomonadati</taxon>
        <taxon>Bacteroidota</taxon>
        <taxon>Flavobacteriia</taxon>
        <taxon>Flavobacteriales</taxon>
        <taxon>Flavobacteriaceae</taxon>
    </lineage>
</organism>